<protein>
    <submittedName>
        <fullName evidence="2">Restriction endonuclease</fullName>
        <ecNumber evidence="2">3.1.21.-</ecNumber>
    </submittedName>
</protein>
<gene>
    <name evidence="2" type="ORF">ACFSC2_21990</name>
</gene>
<accession>A0ABW4HIN9</accession>
<evidence type="ECO:0000313" key="2">
    <source>
        <dbReference type="EMBL" id="MFD1605423.1"/>
    </source>
</evidence>
<feature type="domain" description="Restriction endonuclease type IV Mrr" evidence="1">
    <location>
        <begin position="32"/>
        <end position="120"/>
    </location>
</feature>
<dbReference type="InterPro" id="IPR007560">
    <property type="entry name" value="Restrct_endonuc_IV_Mrr"/>
</dbReference>
<dbReference type="EMBL" id="JBHUDZ010000018">
    <property type="protein sequence ID" value="MFD1605423.1"/>
    <property type="molecule type" value="Genomic_DNA"/>
</dbReference>
<comment type="caution">
    <text evidence="2">The sequence shown here is derived from an EMBL/GenBank/DDBJ whole genome shotgun (WGS) entry which is preliminary data.</text>
</comment>
<keyword evidence="2" id="KW-0378">Hydrolase</keyword>
<keyword evidence="2" id="KW-0255">Endonuclease</keyword>
<organism evidence="2 3">
    <name type="scientific">Flavobacterium artemisiae</name>
    <dbReference type="NCBI Taxonomy" id="2126556"/>
    <lineage>
        <taxon>Bacteria</taxon>
        <taxon>Pseudomonadati</taxon>
        <taxon>Bacteroidota</taxon>
        <taxon>Flavobacteriia</taxon>
        <taxon>Flavobacteriales</taxon>
        <taxon>Flavobacteriaceae</taxon>
        <taxon>Flavobacterium</taxon>
    </lineage>
</organism>
<dbReference type="GO" id="GO:0016787">
    <property type="term" value="F:hydrolase activity"/>
    <property type="evidence" value="ECO:0007669"/>
    <property type="project" value="UniProtKB-KW"/>
</dbReference>
<dbReference type="EC" id="3.1.21.-" evidence="2"/>
<sequence>MSKKVKDKSYLLTSPESKIFPPADTKISELPIEKLSWVDFERLCLRLVEVYHSIDNCEIYGVSGSKQEGIDIFAFKDSNKYECFQCKRYQVISPGKLDEIVQEFKNGEWYSKSDKFFLCTSLELNSTGLQDKFNKLKSDLKKDKIDLIKWDSVQINRILKKHPIIVRNFFGDEWCKLFCGMTCVGSKQLEIESIMEELASLRELILDGQKNVKLNSIIEDVYDKEYYWIESEKVILFNKALEDYNDTIIDKREKFTFSQNIIQSIFDLSELKEIVNDWLKDSWTPENLDHLRFIHTGLLAYSCLDKIPKDVLMDLKLLNWCPIHDAYFSGHLSVFIREIKVSMALKLDLIKKYSSDRYLFENLTRIINSLKRYLEFDVNELYIEKPKAAIIRNLPKKFILVVTSSELTLRNPKNLNQVYAKLPLDKQLKVSAIQVVRTLESTIIVGVNARDCFYWNPEKDLIANFFYHASEKERINDVFCKINNEGEIVTTIQIGVKMLIFNNFCQFKSYYMEFYLKLTPYKNSFVGIKRNFLNSNNSLVYQVAEDFQFIPIVTIESIRTSVRNFKEINEWLQLLDSDEEFSFLYELQNIDLQVINHHDEELILLRGSIDGTGVFLLIRLIKNDFQILNIHHLKESISTSMDYIESGSDLKLLCAYLDLSRRDTVFEVVKIKNFNIVESKTITRVRKNDNCRDVIDISVGDDGLVYLNEMGDKILLYSEDEQDFEEFNFGEEIIHFIKYYK</sequence>
<evidence type="ECO:0000259" key="1">
    <source>
        <dbReference type="Pfam" id="PF04471"/>
    </source>
</evidence>
<evidence type="ECO:0000313" key="3">
    <source>
        <dbReference type="Proteomes" id="UP001597138"/>
    </source>
</evidence>
<keyword evidence="2" id="KW-0540">Nuclease</keyword>
<dbReference type="Pfam" id="PF04471">
    <property type="entry name" value="Mrr_cat"/>
    <property type="match status" value="1"/>
</dbReference>
<name>A0ABW4HIN9_9FLAO</name>
<dbReference type="GO" id="GO:0004519">
    <property type="term" value="F:endonuclease activity"/>
    <property type="evidence" value="ECO:0007669"/>
    <property type="project" value="UniProtKB-KW"/>
</dbReference>
<dbReference type="RefSeq" id="WP_379813243.1">
    <property type="nucleotide sequence ID" value="NZ_JBHUDZ010000018.1"/>
</dbReference>
<keyword evidence="3" id="KW-1185">Reference proteome</keyword>
<dbReference type="Proteomes" id="UP001597138">
    <property type="component" value="Unassembled WGS sequence"/>
</dbReference>
<proteinExistence type="predicted"/>
<reference evidence="3" key="1">
    <citation type="journal article" date="2019" name="Int. J. Syst. Evol. Microbiol.">
        <title>The Global Catalogue of Microorganisms (GCM) 10K type strain sequencing project: providing services to taxonomists for standard genome sequencing and annotation.</title>
        <authorList>
            <consortium name="The Broad Institute Genomics Platform"/>
            <consortium name="The Broad Institute Genome Sequencing Center for Infectious Disease"/>
            <person name="Wu L."/>
            <person name="Ma J."/>
        </authorList>
    </citation>
    <scope>NUCLEOTIDE SEQUENCE [LARGE SCALE GENOMIC DNA]</scope>
    <source>
        <strain evidence="3">CCUG 70865</strain>
    </source>
</reference>